<name>A0A9Q1QLA5_9CARY</name>
<keyword evidence="6" id="KW-1185">Reference proteome</keyword>
<feature type="domain" description="USP" evidence="4">
    <location>
        <begin position="95"/>
        <end position="419"/>
    </location>
</feature>
<evidence type="ECO:0000259" key="4">
    <source>
        <dbReference type="PROSITE" id="PS50235"/>
    </source>
</evidence>
<dbReference type="InterPro" id="IPR001394">
    <property type="entry name" value="Peptidase_C19_UCH"/>
</dbReference>
<dbReference type="PANTHER" id="PTHR24006:SF663">
    <property type="entry name" value="UBIQUITIN CARBOXYL-TERMINAL HYDROLASE 23"/>
    <property type="match status" value="1"/>
</dbReference>
<keyword evidence="2" id="KW-0645">Protease</keyword>
<dbReference type="InterPro" id="IPR038765">
    <property type="entry name" value="Papain-like_cys_pep_sf"/>
</dbReference>
<comment type="caution">
    <text evidence="5">The sequence shown here is derived from an EMBL/GenBank/DDBJ whole genome shotgun (WGS) entry which is preliminary data.</text>
</comment>
<evidence type="ECO:0000256" key="2">
    <source>
        <dbReference type="RuleBase" id="RU366025"/>
    </source>
</evidence>
<keyword evidence="2" id="KW-0378">Hydrolase</keyword>
<accession>A0A9Q1QLA5</accession>
<dbReference type="PROSITE" id="PS50235">
    <property type="entry name" value="USP_3"/>
    <property type="match status" value="1"/>
</dbReference>
<feature type="compositionally biased region" description="Low complexity" evidence="3">
    <location>
        <begin position="51"/>
        <end position="65"/>
    </location>
</feature>
<dbReference type="EMBL" id="JAKOGI010000072">
    <property type="protein sequence ID" value="KAJ8445771.1"/>
    <property type="molecule type" value="Genomic_DNA"/>
</dbReference>
<sequence>MSNKEEVAVAASSSCITTEGSSVFREIEFHLAKKPYSSFPNSSGFKLETLNPSTSSNSSQPNAHSSSRKPEVSDFLDSLLDPDLTFRIPFRRIGAGLENLGNTCFLNSVLQCLTYTEPLVAYLQSGKHQTACEPSTTFSFAPVGSHSWFLCSVCHPKTCKPCTTVYRENSGTQRSCLKSEDIMFASIRGISRNFRNARQEDAHEYMIHLLESMHKCCLPSGVPAQSPSAYEKSLVHRIFGGRLRSQVKCLQCSYCSNTFDPFLDLSLEIAKADSLYKALVHFTAAEQLDGGERQYKCERCKHKVRALKQLTIYKAPYILSIHLKRFRSHFGGQKIDKKVQFGSTLDLKPFVSGSYEGDLKYTLYGVLVHAGWSTHSGHYFCFVRTSSGLWYLLDDNRVVQVSEKSVLEQKAYMLFYVRDRKNFVPKKAMDIVRKESLITTMRKSSSSCTTPHVKEFQNDCTPRNPSETIPSSSLLKTSDNTKTSKDVSQKKTDTNSSEPLALKSPKVTGDVASADCKDKVQDQVLATKPLDLHCSLTAAGDGGNKSYLVINVAADTKDQDGIRCGDNDCKLENINPCGSAAQANNESGICKEETMTPKGDAHSVAVKSRLKLSSMNGSSKHPDCNRRRKLMKKILTTRVGMHLSTRMLYGASLSLKKRRRCKTAKQSEKNVLHNNMLAEGPVSAHVGPATLETKLEALVIDEPPQASGSSTVVNHVGVGSSNYSQPQNGVIGAPTRVLEETTVTRWEGVDPTLEIVDSSSHKTLSIGYVADEWDEEYDLGKRKKVRGPRHDFGGPNLFQEVATQKAKRRRHN</sequence>
<dbReference type="Pfam" id="PF00443">
    <property type="entry name" value="UCH"/>
    <property type="match status" value="1"/>
</dbReference>
<evidence type="ECO:0000313" key="6">
    <source>
        <dbReference type="Proteomes" id="UP001153076"/>
    </source>
</evidence>
<dbReference type="GO" id="GO:0016579">
    <property type="term" value="P:protein deubiquitination"/>
    <property type="evidence" value="ECO:0007669"/>
    <property type="project" value="InterPro"/>
</dbReference>
<dbReference type="PROSITE" id="PS00972">
    <property type="entry name" value="USP_1"/>
    <property type="match status" value="1"/>
</dbReference>
<dbReference type="GO" id="GO:0005634">
    <property type="term" value="C:nucleus"/>
    <property type="evidence" value="ECO:0007669"/>
    <property type="project" value="TreeGrafter"/>
</dbReference>
<feature type="compositionally biased region" description="Polar residues" evidence="3">
    <location>
        <begin position="458"/>
        <end position="481"/>
    </location>
</feature>
<feature type="region of interest" description="Disordered" evidence="3">
    <location>
        <begin position="50"/>
        <end position="70"/>
    </location>
</feature>
<dbReference type="PROSITE" id="PS00973">
    <property type="entry name" value="USP_2"/>
    <property type="match status" value="1"/>
</dbReference>
<feature type="region of interest" description="Disordered" evidence="3">
    <location>
        <begin position="446"/>
        <end position="506"/>
    </location>
</feature>
<feature type="compositionally biased region" description="Basic and acidic residues" evidence="3">
    <location>
        <begin position="482"/>
        <end position="493"/>
    </location>
</feature>
<gene>
    <name evidence="5" type="ORF">Cgig2_026098</name>
</gene>
<organism evidence="5 6">
    <name type="scientific">Carnegiea gigantea</name>
    <dbReference type="NCBI Taxonomy" id="171969"/>
    <lineage>
        <taxon>Eukaryota</taxon>
        <taxon>Viridiplantae</taxon>
        <taxon>Streptophyta</taxon>
        <taxon>Embryophyta</taxon>
        <taxon>Tracheophyta</taxon>
        <taxon>Spermatophyta</taxon>
        <taxon>Magnoliopsida</taxon>
        <taxon>eudicotyledons</taxon>
        <taxon>Gunneridae</taxon>
        <taxon>Pentapetalae</taxon>
        <taxon>Caryophyllales</taxon>
        <taxon>Cactineae</taxon>
        <taxon>Cactaceae</taxon>
        <taxon>Cactoideae</taxon>
        <taxon>Echinocereeae</taxon>
        <taxon>Carnegiea</taxon>
    </lineage>
</organism>
<dbReference type="InterPro" id="IPR028889">
    <property type="entry name" value="USP"/>
</dbReference>
<dbReference type="GO" id="GO:0005829">
    <property type="term" value="C:cytosol"/>
    <property type="evidence" value="ECO:0007669"/>
    <property type="project" value="TreeGrafter"/>
</dbReference>
<dbReference type="OrthoDB" id="420187at2759"/>
<dbReference type="SUPFAM" id="SSF54001">
    <property type="entry name" value="Cysteine proteinases"/>
    <property type="match status" value="1"/>
</dbReference>
<dbReference type="FunFam" id="3.90.70.10:FF:000078">
    <property type="entry name" value="Ubiquitin carboxyl-terminal hydrolase 23"/>
    <property type="match status" value="1"/>
</dbReference>
<keyword evidence="2" id="KW-0833">Ubl conjugation pathway</keyword>
<comment type="similarity">
    <text evidence="1 2">Belongs to the peptidase C19 family.</text>
</comment>
<evidence type="ECO:0000256" key="3">
    <source>
        <dbReference type="SAM" id="MobiDB-lite"/>
    </source>
</evidence>
<evidence type="ECO:0000256" key="1">
    <source>
        <dbReference type="ARBA" id="ARBA00009085"/>
    </source>
</evidence>
<dbReference type="GO" id="GO:0006508">
    <property type="term" value="P:proteolysis"/>
    <property type="evidence" value="ECO:0007669"/>
    <property type="project" value="UniProtKB-KW"/>
</dbReference>
<protein>
    <recommendedName>
        <fullName evidence="2">Ubiquitin carboxyl-terminal hydrolase</fullName>
        <ecNumber evidence="2">3.4.19.12</ecNumber>
    </recommendedName>
</protein>
<reference evidence="5" key="1">
    <citation type="submission" date="2022-04" db="EMBL/GenBank/DDBJ databases">
        <title>Carnegiea gigantea Genome sequencing and assembly v2.</title>
        <authorList>
            <person name="Copetti D."/>
            <person name="Sanderson M.J."/>
            <person name="Burquez A."/>
            <person name="Wojciechowski M.F."/>
        </authorList>
    </citation>
    <scope>NUCLEOTIDE SEQUENCE</scope>
    <source>
        <strain evidence="5">SGP5-SGP5p</strain>
        <tissue evidence="5">Aerial part</tissue>
    </source>
</reference>
<dbReference type="InterPro" id="IPR018200">
    <property type="entry name" value="USP_CS"/>
</dbReference>
<dbReference type="GO" id="GO:0004843">
    <property type="term" value="F:cysteine-type deubiquitinase activity"/>
    <property type="evidence" value="ECO:0007669"/>
    <property type="project" value="UniProtKB-UniRule"/>
</dbReference>
<dbReference type="InterPro" id="IPR050164">
    <property type="entry name" value="Peptidase_C19"/>
</dbReference>
<dbReference type="Proteomes" id="UP001153076">
    <property type="component" value="Unassembled WGS sequence"/>
</dbReference>
<dbReference type="AlphaFoldDB" id="A0A9Q1QLA5"/>
<proteinExistence type="inferred from homology"/>
<comment type="catalytic activity">
    <reaction evidence="2">
        <text>Thiol-dependent hydrolysis of ester, thioester, amide, peptide and isopeptide bonds formed by the C-terminal Gly of ubiquitin (a 76-residue protein attached to proteins as an intracellular targeting signal).</text>
        <dbReference type="EC" id="3.4.19.12"/>
    </reaction>
</comment>
<dbReference type="Gene3D" id="3.90.70.10">
    <property type="entry name" value="Cysteine proteinases"/>
    <property type="match status" value="1"/>
</dbReference>
<dbReference type="CDD" id="cd02661">
    <property type="entry name" value="Peptidase_C19E"/>
    <property type="match status" value="1"/>
</dbReference>
<dbReference type="EC" id="3.4.19.12" evidence="2"/>
<keyword evidence="2" id="KW-0788">Thiol protease</keyword>
<comment type="function">
    <text evidence="2">Recognizes and hydrolyzes the peptide bond at the C-terminal Gly of ubiquitin. Involved in the processing of poly-ubiquitin precursors as well as that of ubiquitinated proteins.</text>
</comment>
<dbReference type="PANTHER" id="PTHR24006">
    <property type="entry name" value="UBIQUITIN CARBOXYL-TERMINAL HYDROLASE"/>
    <property type="match status" value="1"/>
</dbReference>
<evidence type="ECO:0000313" key="5">
    <source>
        <dbReference type="EMBL" id="KAJ8445771.1"/>
    </source>
</evidence>